<dbReference type="Proteomes" id="UP000017836">
    <property type="component" value="Unassembled WGS sequence"/>
</dbReference>
<dbReference type="eggNOG" id="KOG1347">
    <property type="taxonomic scope" value="Eukaryota"/>
</dbReference>
<dbReference type="EMBL" id="KI392312">
    <property type="protein sequence ID" value="ERN17614.1"/>
    <property type="molecule type" value="Genomic_DNA"/>
</dbReference>
<feature type="transmembrane region" description="Helical" evidence="6">
    <location>
        <begin position="335"/>
        <end position="357"/>
    </location>
</feature>
<comment type="similarity">
    <text evidence="2">Belongs to the multi antimicrobial extrusion (MATE) (TC 2.A.66.1) family.</text>
</comment>
<comment type="subcellular location">
    <subcellularLocation>
        <location evidence="1">Membrane</location>
        <topology evidence="1">Multi-pass membrane protein</topology>
    </subcellularLocation>
</comment>
<evidence type="ECO:0000256" key="3">
    <source>
        <dbReference type="ARBA" id="ARBA00022692"/>
    </source>
</evidence>
<feature type="transmembrane region" description="Helical" evidence="6">
    <location>
        <begin position="306"/>
        <end position="328"/>
    </location>
</feature>
<dbReference type="InterPro" id="IPR045069">
    <property type="entry name" value="MATE_euk"/>
</dbReference>
<feature type="transmembrane region" description="Helical" evidence="6">
    <location>
        <begin position="6"/>
        <end position="26"/>
    </location>
</feature>
<feature type="transmembrane region" description="Helical" evidence="6">
    <location>
        <begin position="363"/>
        <end position="384"/>
    </location>
</feature>
<dbReference type="GO" id="GO:1990961">
    <property type="term" value="P:xenobiotic detoxification by transmembrane export across the plasma membrane"/>
    <property type="evidence" value="ECO:0007669"/>
    <property type="project" value="InterPro"/>
</dbReference>
<keyword evidence="3 6" id="KW-0812">Transmembrane</keyword>
<gene>
    <name evidence="7" type="ORF">AMTR_s00059p00167550</name>
</gene>
<feature type="transmembrane region" description="Helical" evidence="6">
    <location>
        <begin position="145"/>
        <end position="167"/>
    </location>
</feature>
<dbReference type="Gramene" id="ERN17614">
    <property type="protein sequence ID" value="ERN17614"/>
    <property type="gene ID" value="AMTR_s00059p00167550"/>
</dbReference>
<keyword evidence="4 6" id="KW-1133">Transmembrane helix</keyword>
<evidence type="ECO:0000256" key="6">
    <source>
        <dbReference type="SAM" id="Phobius"/>
    </source>
</evidence>
<evidence type="ECO:0000313" key="8">
    <source>
        <dbReference type="Proteomes" id="UP000017836"/>
    </source>
</evidence>
<dbReference type="PANTHER" id="PTHR11206">
    <property type="entry name" value="MULTIDRUG RESISTANCE PROTEIN"/>
    <property type="match status" value="1"/>
</dbReference>
<dbReference type="AlphaFoldDB" id="U5D5A4"/>
<keyword evidence="8" id="KW-1185">Reference proteome</keyword>
<dbReference type="OMA" id="MCSHAFG"/>
<feature type="transmembrane region" description="Helical" evidence="6">
    <location>
        <begin position="47"/>
        <end position="64"/>
    </location>
</feature>
<dbReference type="GO" id="GO:0015297">
    <property type="term" value="F:antiporter activity"/>
    <property type="evidence" value="ECO:0007669"/>
    <property type="project" value="InterPro"/>
</dbReference>
<dbReference type="Pfam" id="PF01554">
    <property type="entry name" value="MatE"/>
    <property type="match status" value="2"/>
</dbReference>
<dbReference type="HOGENOM" id="CLU_012893_1_4_1"/>
<feature type="transmembrane region" description="Helical" evidence="6">
    <location>
        <begin position="84"/>
        <end position="101"/>
    </location>
</feature>
<sequence length="421" mass="45744">MVKGSIIITSIGSTMMLGMGSALETLSGQAFGAGRPRMLGVYMQRSWIILLGTSILLTFIYIFSPPILRLFGQSNEISELTGKFALWMLPQLYAYAVYFPIQKFLQSQRKVMVMAVMAGSVLVFHVFLSWLLILKLKWSLAGGAISLNLAWWIHVLGQFSYIVAGYCPGSWTGFSWLAFRDLFGFFKLSLASGVMLCLEFWYMMILVVLVGHLSNPEIEVDAMSVCMNIVGWHMMISLGFNAAIGVRVSNELGAGNYRKAKLAVYVVSVTSIAVGIVCMAVILITRNEFPSLFTNSSAVKKEATKISGLLASTLILNSLQPVLAGVAIGAGWQALIAYINVGCYYIVGLPLGCILGYKLNLGLLGLWGGLIGGTILQTIILAILTACTDWKKEASVAENRIKKWGGSVGNEDDEHSQGTPS</sequence>
<dbReference type="GO" id="GO:0022857">
    <property type="term" value="F:transmembrane transporter activity"/>
    <property type="evidence" value="ECO:0000318"/>
    <property type="project" value="GO_Central"/>
</dbReference>
<feature type="transmembrane region" description="Helical" evidence="6">
    <location>
        <begin position="230"/>
        <end position="250"/>
    </location>
</feature>
<evidence type="ECO:0000256" key="5">
    <source>
        <dbReference type="ARBA" id="ARBA00023136"/>
    </source>
</evidence>
<proteinExistence type="inferred from homology"/>
<organism evidence="7 8">
    <name type="scientific">Amborella trichopoda</name>
    <dbReference type="NCBI Taxonomy" id="13333"/>
    <lineage>
        <taxon>Eukaryota</taxon>
        <taxon>Viridiplantae</taxon>
        <taxon>Streptophyta</taxon>
        <taxon>Embryophyta</taxon>
        <taxon>Tracheophyta</taxon>
        <taxon>Spermatophyta</taxon>
        <taxon>Magnoliopsida</taxon>
        <taxon>Amborellales</taxon>
        <taxon>Amborellaceae</taxon>
        <taxon>Amborella</taxon>
    </lineage>
</organism>
<evidence type="ECO:0000256" key="1">
    <source>
        <dbReference type="ARBA" id="ARBA00004141"/>
    </source>
</evidence>
<dbReference type="CDD" id="cd13132">
    <property type="entry name" value="MATE_eukaryotic"/>
    <property type="match status" value="1"/>
</dbReference>
<dbReference type="NCBIfam" id="TIGR00797">
    <property type="entry name" value="matE"/>
    <property type="match status" value="1"/>
</dbReference>
<reference evidence="8" key="1">
    <citation type="journal article" date="2013" name="Science">
        <title>The Amborella genome and the evolution of flowering plants.</title>
        <authorList>
            <consortium name="Amborella Genome Project"/>
        </authorList>
    </citation>
    <scope>NUCLEOTIDE SEQUENCE [LARGE SCALE GENOMIC DNA]</scope>
</reference>
<evidence type="ECO:0000256" key="4">
    <source>
        <dbReference type="ARBA" id="ARBA00022989"/>
    </source>
</evidence>
<dbReference type="GO" id="GO:0042910">
    <property type="term" value="F:xenobiotic transmembrane transporter activity"/>
    <property type="evidence" value="ECO:0007669"/>
    <property type="project" value="InterPro"/>
</dbReference>
<name>U5D5A4_AMBTC</name>
<feature type="transmembrane region" description="Helical" evidence="6">
    <location>
        <begin position="262"/>
        <end position="286"/>
    </location>
</feature>
<feature type="transmembrane region" description="Helical" evidence="6">
    <location>
        <begin position="113"/>
        <end position="133"/>
    </location>
</feature>
<protein>
    <recommendedName>
        <fullName evidence="9">Protein DETOXIFICATION</fullName>
    </recommendedName>
</protein>
<feature type="transmembrane region" description="Helical" evidence="6">
    <location>
        <begin position="188"/>
        <end position="210"/>
    </location>
</feature>
<evidence type="ECO:0008006" key="9">
    <source>
        <dbReference type="Google" id="ProtNLM"/>
    </source>
</evidence>
<dbReference type="InterPro" id="IPR002528">
    <property type="entry name" value="MATE_fam"/>
</dbReference>
<accession>U5D5A4</accession>
<keyword evidence="5 6" id="KW-0472">Membrane</keyword>
<dbReference type="GO" id="GO:0016020">
    <property type="term" value="C:membrane"/>
    <property type="evidence" value="ECO:0000318"/>
    <property type="project" value="GO_Central"/>
</dbReference>
<evidence type="ECO:0000313" key="7">
    <source>
        <dbReference type="EMBL" id="ERN17614.1"/>
    </source>
</evidence>
<evidence type="ECO:0000256" key="2">
    <source>
        <dbReference type="ARBA" id="ARBA00010199"/>
    </source>
</evidence>